<dbReference type="HOGENOM" id="CLU_276232_0_0_1"/>
<feature type="compositionally biased region" description="Low complexity" evidence="2">
    <location>
        <begin position="210"/>
        <end position="219"/>
    </location>
</feature>
<feature type="compositionally biased region" description="Basic residues" evidence="2">
    <location>
        <begin position="365"/>
        <end position="380"/>
    </location>
</feature>
<evidence type="ECO:0000313" key="3">
    <source>
        <dbReference type="EMBL" id="EGG12667.1"/>
    </source>
</evidence>
<dbReference type="PANTHER" id="PTHR12832:SF11">
    <property type="entry name" value="LD23868P"/>
    <property type="match status" value="1"/>
</dbReference>
<dbReference type="Proteomes" id="UP000001072">
    <property type="component" value="Unassembled WGS sequence"/>
</dbReference>
<feature type="region of interest" description="Disordered" evidence="2">
    <location>
        <begin position="493"/>
        <end position="518"/>
    </location>
</feature>
<dbReference type="InParanoid" id="F4R3P9"/>
<feature type="compositionally biased region" description="Polar residues" evidence="2">
    <location>
        <begin position="501"/>
        <end position="518"/>
    </location>
</feature>
<dbReference type="RefSeq" id="XP_007403605.1">
    <property type="nucleotide sequence ID" value="XM_007403543.1"/>
</dbReference>
<dbReference type="eggNOG" id="KOG1981">
    <property type="taxonomic scope" value="Eukaryota"/>
</dbReference>
<accession>F4R3P9</accession>
<evidence type="ECO:0008006" key="5">
    <source>
        <dbReference type="Google" id="ProtNLM"/>
    </source>
</evidence>
<dbReference type="InterPro" id="IPR008862">
    <property type="entry name" value="Tcp11"/>
</dbReference>
<feature type="region of interest" description="Disordered" evidence="2">
    <location>
        <begin position="1"/>
        <end position="94"/>
    </location>
</feature>
<gene>
    <name evidence="3" type="ORF">MELLADRAFT_86876</name>
</gene>
<dbReference type="GO" id="GO:0010737">
    <property type="term" value="P:protein kinase A signaling"/>
    <property type="evidence" value="ECO:0007669"/>
    <property type="project" value="TreeGrafter"/>
</dbReference>
<feature type="region of interest" description="Disordered" evidence="2">
    <location>
        <begin position="247"/>
        <end position="286"/>
    </location>
</feature>
<dbReference type="GeneID" id="18934322"/>
<feature type="compositionally biased region" description="Basic residues" evidence="2">
    <location>
        <begin position="130"/>
        <end position="140"/>
    </location>
</feature>
<sequence>MDQPQHDSVESHLVSSSHDPSSTKNTNNNNNNPNNHQKNVNSVNSNNINNQTTTHQPRLNNNTSTQSTSNNTTHDHSLSIDHHHHHLHLHHSPRPTKRKLILLEPIDSNQLNVINNKNNPINSTTLTTNQHHHHHHHHNLIKTPILQQQPQQQQHSCQCDQSNPNSLLSSNSSLPSPTNNTNPITNTPLPFLSSSLPLLHHPSPPHPHSHTLLPLSAPPTRSHFDQQSIKSASLHRHRFLSRSRLKSLNHHHHHPSPVCSSLPASRTQPDQQLPNKRPCNHHPSLIINSSASRPILHLPTIINSAPLPRMRKLTDASRPTQMLSLAPHKTFRATSLPPSSPTKKRRKDDDVVNTRLSSKANLRASAHKSSRAARFRHSRPKPTSPAVDHRTSSFTTPPKPSADTFTPILAPGSIPTTDKSKIHPLLLNHAATTRPIFKSTVPFLPSTNANLPVVYRSRSAQEFSLPIQPTAPVYVQLIARHALDLPRINSISASSKTNSSYPRSSKRTSGYSIDSSSLGTAPEINLPSWIPPITRSSMAELEFVEVLKNAQLRHDIVFDDVLRFRPNLDGDRGQRKRLVADRYWIAIARELEANCRCAAFVQRFPDRRPISTAPDPRQVLGCVCSGGQFNEASSEPNIKPGTIPLDRIPSRIPPLVEELRNILLSLVVPRSQALCPNKNTDPSPSSSAHDVICSTLDPIEISQKLEKGRRIDMPALARFLGLVLKGHCAPMRDNIVDGMVSLISGEAKDFTLEPDLQNSAHDSLQKSSYAGLAGGLRMSFELLELMKLDIANHQLRTLRPVLLETALEFEIRHFRDQLIKRPSIDRTKRWYSEAVARVQGSSGLSNLLPAEQISRAVQDGLLDFPFSSASPPSDSALTPSPSPSFVPETFSMDTIRLQTLHSDLTDLTIAYLIIMLFKQLVGHSKLKEGDVETLKSELWVLMSEPGLKVKGKPGIGLKKIESKSWRAGFESVLLHIGSRIESLRNGEGGSKGEMRAAVPGKELMKVIQNWMDQHLRLQSTLFAITIRRLRETVEFVINEESEAAERNPSSNIPTCLRTGRSLNSISTHHQDKQEEIEEANRLKHKKGSDGGVEIWKKSGLVELEYEIRVVGNRLKKLLKYHLRGYGGLYAHLSNLTTTATPTTTTTTTTTTVS</sequence>
<dbReference type="EMBL" id="GL883090">
    <property type="protein sequence ID" value="EGG12667.1"/>
    <property type="molecule type" value="Genomic_DNA"/>
</dbReference>
<dbReference type="PANTHER" id="PTHR12832">
    <property type="entry name" value="TESTIS-SPECIFIC PROTEIN PBS13 T-COMPLEX 11"/>
    <property type="match status" value="1"/>
</dbReference>
<dbReference type="STRING" id="747676.F4R3P9"/>
<dbReference type="OrthoDB" id="276323at2759"/>
<feature type="compositionally biased region" description="Basic and acidic residues" evidence="2">
    <location>
        <begin position="1"/>
        <end position="10"/>
    </location>
</feature>
<dbReference type="KEGG" id="mlr:MELLADRAFT_86876"/>
<keyword evidence="4" id="KW-1185">Reference proteome</keyword>
<feature type="compositionally biased region" description="Polar residues" evidence="2">
    <location>
        <begin position="264"/>
        <end position="274"/>
    </location>
</feature>
<evidence type="ECO:0000313" key="4">
    <source>
        <dbReference type="Proteomes" id="UP000001072"/>
    </source>
</evidence>
<protein>
    <recommendedName>
        <fullName evidence="5">Tcp11-domain-containing protein</fullName>
    </recommendedName>
</protein>
<dbReference type="Pfam" id="PF05794">
    <property type="entry name" value="Tcp11"/>
    <property type="match status" value="1"/>
</dbReference>
<feature type="compositionally biased region" description="Low complexity" evidence="2">
    <location>
        <begin position="11"/>
        <end position="72"/>
    </location>
</feature>
<evidence type="ECO:0000256" key="2">
    <source>
        <dbReference type="SAM" id="MobiDB-lite"/>
    </source>
</evidence>
<reference evidence="4" key="1">
    <citation type="journal article" date="2011" name="Proc. Natl. Acad. Sci. U.S.A.">
        <title>Obligate biotrophy features unraveled by the genomic analysis of rust fungi.</title>
        <authorList>
            <person name="Duplessis S."/>
            <person name="Cuomo C.A."/>
            <person name="Lin Y.-C."/>
            <person name="Aerts A."/>
            <person name="Tisserant E."/>
            <person name="Veneault-Fourrey C."/>
            <person name="Joly D.L."/>
            <person name="Hacquard S."/>
            <person name="Amselem J."/>
            <person name="Cantarel B.L."/>
            <person name="Chiu R."/>
            <person name="Coutinho P.M."/>
            <person name="Feau N."/>
            <person name="Field M."/>
            <person name="Frey P."/>
            <person name="Gelhaye E."/>
            <person name="Goldberg J."/>
            <person name="Grabherr M.G."/>
            <person name="Kodira C.D."/>
            <person name="Kohler A."/>
            <person name="Kuees U."/>
            <person name="Lindquist E.A."/>
            <person name="Lucas S.M."/>
            <person name="Mago R."/>
            <person name="Mauceli E."/>
            <person name="Morin E."/>
            <person name="Murat C."/>
            <person name="Pangilinan J.L."/>
            <person name="Park R."/>
            <person name="Pearson M."/>
            <person name="Quesneville H."/>
            <person name="Rouhier N."/>
            <person name="Sakthikumar S."/>
            <person name="Salamov A.A."/>
            <person name="Schmutz J."/>
            <person name="Selles B."/>
            <person name="Shapiro H."/>
            <person name="Tanguay P."/>
            <person name="Tuskan G.A."/>
            <person name="Henrissat B."/>
            <person name="Van de Peer Y."/>
            <person name="Rouze P."/>
            <person name="Ellis J.G."/>
            <person name="Dodds P.N."/>
            <person name="Schein J.E."/>
            <person name="Zhong S."/>
            <person name="Hamelin R.C."/>
            <person name="Grigoriev I.V."/>
            <person name="Szabo L.J."/>
            <person name="Martin F."/>
        </authorList>
    </citation>
    <scope>NUCLEOTIDE SEQUENCE [LARGE SCALE GENOMIC DNA]</scope>
    <source>
        <strain evidence="4">98AG31 / pathotype 3-4-7</strain>
    </source>
</reference>
<feature type="compositionally biased region" description="Low complexity" evidence="2">
    <location>
        <begin position="112"/>
        <end position="122"/>
    </location>
</feature>
<dbReference type="AlphaFoldDB" id="F4R3P9"/>
<organism evidence="4">
    <name type="scientific">Melampsora larici-populina (strain 98AG31 / pathotype 3-4-7)</name>
    <name type="common">Poplar leaf rust fungus</name>
    <dbReference type="NCBI Taxonomy" id="747676"/>
    <lineage>
        <taxon>Eukaryota</taxon>
        <taxon>Fungi</taxon>
        <taxon>Dikarya</taxon>
        <taxon>Basidiomycota</taxon>
        <taxon>Pucciniomycotina</taxon>
        <taxon>Pucciniomycetes</taxon>
        <taxon>Pucciniales</taxon>
        <taxon>Melampsoraceae</taxon>
        <taxon>Melampsora</taxon>
    </lineage>
</organism>
<feature type="compositionally biased region" description="Low complexity" evidence="2">
    <location>
        <begin position="147"/>
        <end position="201"/>
    </location>
</feature>
<feature type="region of interest" description="Disordered" evidence="2">
    <location>
        <begin position="323"/>
        <end position="413"/>
    </location>
</feature>
<evidence type="ECO:0000256" key="1">
    <source>
        <dbReference type="ARBA" id="ARBA00010954"/>
    </source>
</evidence>
<dbReference type="VEuPathDB" id="FungiDB:MELLADRAFT_86876"/>
<feature type="compositionally biased region" description="Basic residues" evidence="2">
    <location>
        <begin position="82"/>
        <end position="94"/>
    </location>
</feature>
<name>F4R3P9_MELLP</name>
<feature type="region of interest" description="Disordered" evidence="2">
    <location>
        <begin position="112"/>
        <end position="235"/>
    </location>
</feature>
<comment type="similarity">
    <text evidence="1">Belongs to the TCP11 family.</text>
</comment>
<proteinExistence type="inferred from homology"/>